<accession>A0A752C2N0</accession>
<dbReference type="AlphaFoldDB" id="A0A752C2N0"/>
<reference evidence="2" key="2">
    <citation type="submission" date="2018-07" db="EMBL/GenBank/DDBJ databases">
        <authorList>
            <consortium name="NCBI Pathogen Detection Project"/>
        </authorList>
    </citation>
    <scope>NUCLEOTIDE SEQUENCE</scope>
    <source>
        <strain evidence="2">10-2196</strain>
    </source>
</reference>
<dbReference type="InterPro" id="IPR012036">
    <property type="entry name" value="Phage_Mu_Gp28"/>
</dbReference>
<feature type="region of interest" description="Disordered" evidence="1">
    <location>
        <begin position="535"/>
        <end position="560"/>
    </location>
</feature>
<dbReference type="Gene3D" id="3.40.50.300">
    <property type="entry name" value="P-loop containing nucleotide triphosphate hydrolases"/>
    <property type="match status" value="1"/>
</dbReference>
<feature type="compositionally biased region" description="Basic and acidic residues" evidence="1">
    <location>
        <begin position="550"/>
        <end position="560"/>
    </location>
</feature>
<evidence type="ECO:0000256" key="1">
    <source>
        <dbReference type="SAM" id="MobiDB-lite"/>
    </source>
</evidence>
<protein>
    <submittedName>
        <fullName evidence="2">Uncharacterized protein</fullName>
    </submittedName>
</protein>
<organism evidence="2">
    <name type="scientific">Salmonella montevideo</name>
    <dbReference type="NCBI Taxonomy" id="115981"/>
    <lineage>
        <taxon>Bacteria</taxon>
        <taxon>Pseudomonadati</taxon>
        <taxon>Pseudomonadota</taxon>
        <taxon>Gammaproteobacteria</taxon>
        <taxon>Enterobacterales</taxon>
        <taxon>Enterobacteriaceae</taxon>
        <taxon>Salmonella</taxon>
    </lineage>
</organism>
<dbReference type="EMBL" id="DAAWDQ010000003">
    <property type="protein sequence ID" value="HAF7387928.1"/>
    <property type="molecule type" value="Genomic_DNA"/>
</dbReference>
<sequence>MTEKKAGIEKSTKKKRLIPLSEPRQIDLQEEATKLGVSIVTDVDVVQPKNEAVFLAYQQRWFNDESQICIAEKSRRTGLTWAEAGRDVITASKPRRRGGRNVFYVGSKQEMALEYIAACALFARAFNQLAKADVYEQTFWDSDKNEEILTYMIRFPNSTFKIQALSSRPSNLRGLQGDVVIDEAAFHESLDELLKAALALTMWGARVRIISSHNGVDNLFNQYIQDAREGRKDYSIHRITLDDALADGLYRRICYVTNQKWSPEAEKAWRDGLYKNAPTKEDADEEYGCIPKKSGGAYLSRVLIETAMTQERDIPILRFEAPDNFESLSPATREKITLDWCEKELAPLLAALNPNHKHAFGEDFARKGDLTVFIPLEITAELRKREAFRVELRNMTYDQQRQIMLFILAHLPRFIGAAFDATGNGGYLAEAARLIYGPDMVDCVNLSQNWYQEWMPKLKGEFEAFSLTIARHQTTLDDLLQIKVVNGVPQIDKGRTKDTDGKHRRHGDSAVALCMAVRASFMNGFTIDEDSVQAIPPRNRDDYNEDDHDDEYHSFERGGW</sequence>
<dbReference type="Gene3D" id="3.30.420.240">
    <property type="match status" value="1"/>
</dbReference>
<comment type="caution">
    <text evidence="2">The sequence shown here is derived from an EMBL/GenBank/DDBJ whole genome shotgun (WGS) entry which is preliminary data.</text>
</comment>
<dbReference type="PIRSF" id="PIRSF007056">
    <property type="entry name" value="UCP007056"/>
    <property type="match status" value="1"/>
</dbReference>
<gene>
    <name evidence="2" type="ORF">G9254_000396</name>
</gene>
<evidence type="ECO:0000313" key="2">
    <source>
        <dbReference type="EMBL" id="HAF7387928.1"/>
    </source>
</evidence>
<name>A0A752C2N0_SALMO</name>
<dbReference type="InterPro" id="IPR027417">
    <property type="entry name" value="P-loop_NTPase"/>
</dbReference>
<proteinExistence type="predicted"/>
<reference evidence="2" key="1">
    <citation type="journal article" date="2018" name="Genome Biol.">
        <title>SKESA: strategic k-mer extension for scrupulous assemblies.</title>
        <authorList>
            <person name="Souvorov A."/>
            <person name="Agarwala R."/>
            <person name="Lipman D.J."/>
        </authorList>
    </citation>
    <scope>NUCLEOTIDE SEQUENCE</scope>
    <source>
        <strain evidence="2">10-2196</strain>
    </source>
</reference>